<dbReference type="InterPro" id="IPR029056">
    <property type="entry name" value="Ribokinase-like"/>
</dbReference>
<name>A0ABW1XMS0_9ALTE</name>
<dbReference type="PANTHER" id="PTHR43085">
    <property type="entry name" value="HEXOKINASE FAMILY MEMBER"/>
    <property type="match status" value="1"/>
</dbReference>
<keyword evidence="4 7" id="KW-0418">Kinase</keyword>
<dbReference type="InterPro" id="IPR011611">
    <property type="entry name" value="PfkB_dom"/>
</dbReference>
<dbReference type="CDD" id="cd01167">
    <property type="entry name" value="bac_FRK"/>
    <property type="match status" value="1"/>
</dbReference>
<dbReference type="RefSeq" id="WP_131258551.1">
    <property type="nucleotide sequence ID" value="NZ_JBHSUS010000001.1"/>
</dbReference>
<evidence type="ECO:0000259" key="6">
    <source>
        <dbReference type="Pfam" id="PF00294"/>
    </source>
</evidence>
<evidence type="ECO:0000256" key="5">
    <source>
        <dbReference type="ARBA" id="ARBA00022840"/>
    </source>
</evidence>
<evidence type="ECO:0000256" key="3">
    <source>
        <dbReference type="ARBA" id="ARBA00022741"/>
    </source>
</evidence>
<dbReference type="EMBL" id="JBHSUS010000001">
    <property type="protein sequence ID" value="MFC6441111.1"/>
    <property type="molecule type" value="Genomic_DNA"/>
</dbReference>
<dbReference type="InterPro" id="IPR002173">
    <property type="entry name" value="Carboh/pur_kinase_PfkB_CS"/>
</dbReference>
<accession>A0ABW1XMS0</accession>
<keyword evidence="2 7" id="KW-0808">Transferase</keyword>
<keyword evidence="5" id="KW-0067">ATP-binding</keyword>
<reference evidence="8" key="1">
    <citation type="journal article" date="2019" name="Int. J. Syst. Evol. Microbiol.">
        <title>The Global Catalogue of Microorganisms (GCM) 10K type strain sequencing project: providing services to taxonomists for standard genome sequencing and annotation.</title>
        <authorList>
            <consortium name="The Broad Institute Genomics Platform"/>
            <consortium name="The Broad Institute Genome Sequencing Center for Infectious Disease"/>
            <person name="Wu L."/>
            <person name="Ma J."/>
        </authorList>
    </citation>
    <scope>NUCLEOTIDE SEQUENCE [LARGE SCALE GENOMIC DNA]</scope>
    <source>
        <strain evidence="8">CGMCC 1.16031</strain>
    </source>
</reference>
<dbReference type="EC" id="2.7.1.-" evidence="7"/>
<comment type="similarity">
    <text evidence="1">Belongs to the carbohydrate kinase PfkB family.</text>
</comment>
<evidence type="ECO:0000256" key="4">
    <source>
        <dbReference type="ARBA" id="ARBA00022777"/>
    </source>
</evidence>
<dbReference type="PROSITE" id="PS00584">
    <property type="entry name" value="PFKB_KINASES_2"/>
    <property type="match status" value="1"/>
</dbReference>
<dbReference type="PANTHER" id="PTHR43085:SF1">
    <property type="entry name" value="PSEUDOURIDINE KINASE-RELATED"/>
    <property type="match status" value="1"/>
</dbReference>
<evidence type="ECO:0000313" key="8">
    <source>
        <dbReference type="Proteomes" id="UP001596364"/>
    </source>
</evidence>
<evidence type="ECO:0000313" key="7">
    <source>
        <dbReference type="EMBL" id="MFC6441111.1"/>
    </source>
</evidence>
<gene>
    <name evidence="7" type="ORF">ACFP85_13245</name>
</gene>
<dbReference type="InterPro" id="IPR050306">
    <property type="entry name" value="PfkB_Carbo_kinase"/>
</dbReference>
<dbReference type="Gene3D" id="3.40.1190.20">
    <property type="match status" value="1"/>
</dbReference>
<organism evidence="7 8">
    <name type="scientific">Pseudobowmanella zhangzhouensis</name>
    <dbReference type="NCBI Taxonomy" id="1537679"/>
    <lineage>
        <taxon>Bacteria</taxon>
        <taxon>Pseudomonadati</taxon>
        <taxon>Pseudomonadota</taxon>
        <taxon>Gammaproteobacteria</taxon>
        <taxon>Alteromonadales</taxon>
        <taxon>Alteromonadaceae</taxon>
    </lineage>
</organism>
<protein>
    <submittedName>
        <fullName evidence="7">Carbohydrate kinase</fullName>
        <ecNumber evidence="7">2.7.1.-</ecNumber>
    </submittedName>
</protein>
<dbReference type="SUPFAM" id="SSF53613">
    <property type="entry name" value="Ribokinase-like"/>
    <property type="match status" value="1"/>
</dbReference>
<feature type="domain" description="Carbohydrate kinase PfkB" evidence="6">
    <location>
        <begin position="3"/>
        <end position="310"/>
    </location>
</feature>
<dbReference type="Proteomes" id="UP001596364">
    <property type="component" value="Unassembled WGS sequence"/>
</dbReference>
<dbReference type="Pfam" id="PF00294">
    <property type="entry name" value="PfkB"/>
    <property type="match status" value="1"/>
</dbReference>
<keyword evidence="8" id="KW-1185">Reference proteome</keyword>
<evidence type="ECO:0000256" key="1">
    <source>
        <dbReference type="ARBA" id="ARBA00010688"/>
    </source>
</evidence>
<evidence type="ECO:0000256" key="2">
    <source>
        <dbReference type="ARBA" id="ARBA00022679"/>
    </source>
</evidence>
<dbReference type="GO" id="GO:0016301">
    <property type="term" value="F:kinase activity"/>
    <property type="evidence" value="ECO:0007669"/>
    <property type="project" value="UniProtKB-KW"/>
</dbReference>
<keyword evidence="3" id="KW-0547">Nucleotide-binding</keyword>
<sequence length="312" mass="33486">MALMSFGEALIDFLPADKPGEFKACAGGAPANVAVALACLGHNSFFVGGMSADAMGDFLRHEMASRGVNLDYIALINHAPTSLVLVTLDSHGERSFQFYREGGADALFSGEHLRIEAFKYASIFHFCSNTLTHLSLNEATWQALELAHKHHLIVSFDVNLRLSLWSEQQRTHLFARVMECVARSHIIKLASEECAYLAGQAGCTEAQWIAQCLTNDCTELVVVTDGGKPVNAYTRHGQLCVTPPEVTPVDTTGAGDAFIAGLLANLDTCLLQGDGFAHWLGEETLQQALVQACANGAKACQIKGAFEAMPAG</sequence>
<proteinExistence type="inferred from homology"/>
<comment type="caution">
    <text evidence="7">The sequence shown here is derived from an EMBL/GenBank/DDBJ whole genome shotgun (WGS) entry which is preliminary data.</text>
</comment>